<reference evidence="2" key="2">
    <citation type="submission" date="2023-01" db="EMBL/GenBank/DDBJ databases">
        <title>Draft genome sequence of Litoribrevibacter albus strain NBRC 110071.</title>
        <authorList>
            <person name="Sun Q."/>
            <person name="Mori K."/>
        </authorList>
    </citation>
    <scope>NUCLEOTIDE SEQUENCE</scope>
    <source>
        <strain evidence="2">NBRC 110071</strain>
    </source>
</reference>
<reference evidence="2" key="1">
    <citation type="journal article" date="2014" name="Int. J. Syst. Evol. Microbiol.">
        <title>Complete genome sequence of Corynebacterium casei LMG S-19264T (=DSM 44701T), isolated from a smear-ripened cheese.</title>
        <authorList>
            <consortium name="US DOE Joint Genome Institute (JGI-PGF)"/>
            <person name="Walter F."/>
            <person name="Albersmeier A."/>
            <person name="Kalinowski J."/>
            <person name="Ruckert C."/>
        </authorList>
    </citation>
    <scope>NUCLEOTIDE SEQUENCE</scope>
    <source>
        <strain evidence="2">NBRC 110071</strain>
    </source>
</reference>
<evidence type="ECO:0000313" key="2">
    <source>
        <dbReference type="EMBL" id="GLQ31671.1"/>
    </source>
</evidence>
<evidence type="ECO:0000256" key="1">
    <source>
        <dbReference type="SAM" id="MobiDB-lite"/>
    </source>
</evidence>
<dbReference type="EMBL" id="BSNM01000014">
    <property type="protein sequence ID" value="GLQ31671.1"/>
    <property type="molecule type" value="Genomic_DNA"/>
</dbReference>
<dbReference type="Proteomes" id="UP001161389">
    <property type="component" value="Unassembled WGS sequence"/>
</dbReference>
<name>A0AA37SBX1_9GAMM</name>
<dbReference type="RefSeq" id="WP_284381357.1">
    <property type="nucleotide sequence ID" value="NZ_BSNM01000014.1"/>
</dbReference>
<comment type="caution">
    <text evidence="2">The sequence shown here is derived from an EMBL/GenBank/DDBJ whole genome shotgun (WGS) entry which is preliminary data.</text>
</comment>
<sequence length="239" mass="27818">MEQSYFYHADPDTGELTLRVFTDRKTFDDVIQVFTECRPVVSLRKHLELWLESERWAWFEDHQAWLAEQAELEARAEAVERARDDDGQFVSDDPDTSENEAYQGGQSPDQIRAQLRPEPEYVEPLVTQLKPVLMSLINRQSEHALKFIRDQYPDYEQLSWDKQEQQARAWFLDKTTETPLVDAIANARGIDKQELCQRIIAKANAYESEVGAVIGERQALEDRVVEAEDWSRVLEIISD</sequence>
<feature type="region of interest" description="Disordered" evidence="1">
    <location>
        <begin position="81"/>
        <end position="109"/>
    </location>
</feature>
<gene>
    <name evidence="2" type="ORF">GCM10007876_21500</name>
</gene>
<protein>
    <submittedName>
        <fullName evidence="2">Uncharacterized protein</fullName>
    </submittedName>
</protein>
<organism evidence="2 3">
    <name type="scientific">Litoribrevibacter albus</name>
    <dbReference type="NCBI Taxonomy" id="1473156"/>
    <lineage>
        <taxon>Bacteria</taxon>
        <taxon>Pseudomonadati</taxon>
        <taxon>Pseudomonadota</taxon>
        <taxon>Gammaproteobacteria</taxon>
        <taxon>Oceanospirillales</taxon>
        <taxon>Oceanospirillaceae</taxon>
        <taxon>Litoribrevibacter</taxon>
    </lineage>
</organism>
<dbReference type="AlphaFoldDB" id="A0AA37SBX1"/>
<evidence type="ECO:0000313" key="3">
    <source>
        <dbReference type="Proteomes" id="UP001161389"/>
    </source>
</evidence>
<keyword evidence="3" id="KW-1185">Reference proteome</keyword>
<proteinExistence type="predicted"/>
<accession>A0AA37SBX1</accession>